<name>A0A1S8RRK4_CLOBE</name>
<dbReference type="PANTHER" id="PTHR30511:SF0">
    <property type="entry name" value="ALANINE RACEMASE, CATABOLIC-RELATED"/>
    <property type="match status" value="1"/>
</dbReference>
<organism evidence="8 9">
    <name type="scientific">Clostridium beijerinckii</name>
    <name type="common">Clostridium MP</name>
    <dbReference type="NCBI Taxonomy" id="1520"/>
    <lineage>
        <taxon>Bacteria</taxon>
        <taxon>Bacillati</taxon>
        <taxon>Bacillota</taxon>
        <taxon>Clostridia</taxon>
        <taxon>Eubacteriales</taxon>
        <taxon>Clostridiaceae</taxon>
        <taxon>Clostridium</taxon>
    </lineage>
</organism>
<accession>A0A1S8RRK4</accession>
<dbReference type="AlphaFoldDB" id="A0A1S8RRK4"/>
<comment type="catalytic activity">
    <reaction evidence="4">
        <text>L-alanine = D-alanine</text>
        <dbReference type="Rhea" id="RHEA:20249"/>
        <dbReference type="ChEBI" id="CHEBI:57416"/>
        <dbReference type="ChEBI" id="CHEBI:57972"/>
        <dbReference type="EC" id="5.1.1.1"/>
    </reaction>
</comment>
<dbReference type="SMART" id="SM01005">
    <property type="entry name" value="Ala_racemase_C"/>
    <property type="match status" value="1"/>
</dbReference>
<dbReference type="InterPro" id="IPR020622">
    <property type="entry name" value="Ala_racemase_pyridoxalP-BS"/>
</dbReference>
<comment type="cofactor">
    <cofactor evidence="1 4 5">
        <name>pyridoxal 5'-phosphate</name>
        <dbReference type="ChEBI" id="CHEBI:597326"/>
    </cofactor>
</comment>
<feature type="modified residue" description="N6-(pyridoxal phosphate)lysine" evidence="4 5">
    <location>
        <position position="56"/>
    </location>
</feature>
<dbReference type="Gene3D" id="3.20.20.10">
    <property type="entry name" value="Alanine racemase"/>
    <property type="match status" value="1"/>
</dbReference>
<dbReference type="InterPro" id="IPR011079">
    <property type="entry name" value="Ala_racemase_C"/>
</dbReference>
<dbReference type="SUPFAM" id="SSF51419">
    <property type="entry name" value="PLP-binding barrel"/>
    <property type="match status" value="1"/>
</dbReference>
<evidence type="ECO:0000313" key="8">
    <source>
        <dbReference type="EMBL" id="OOM55856.1"/>
    </source>
</evidence>
<dbReference type="InterPro" id="IPR000821">
    <property type="entry name" value="Ala_racemase"/>
</dbReference>
<feature type="domain" description="Alanine racemase C-terminal" evidence="7">
    <location>
        <begin position="263"/>
        <end position="388"/>
    </location>
</feature>
<evidence type="ECO:0000256" key="3">
    <source>
        <dbReference type="ARBA" id="ARBA00023235"/>
    </source>
</evidence>
<evidence type="ECO:0000256" key="2">
    <source>
        <dbReference type="ARBA" id="ARBA00022898"/>
    </source>
</evidence>
<dbReference type="GO" id="GO:0030170">
    <property type="term" value="F:pyridoxal phosphate binding"/>
    <property type="evidence" value="ECO:0007669"/>
    <property type="project" value="UniProtKB-UniRule"/>
</dbReference>
<dbReference type="PROSITE" id="PS00395">
    <property type="entry name" value="ALANINE_RACEMASE"/>
    <property type="match status" value="1"/>
</dbReference>
<dbReference type="GO" id="GO:0030632">
    <property type="term" value="P:D-alanine biosynthetic process"/>
    <property type="evidence" value="ECO:0007669"/>
    <property type="project" value="UniProtKB-UniRule"/>
</dbReference>
<evidence type="ECO:0000256" key="6">
    <source>
        <dbReference type="PIRSR" id="PIRSR600821-52"/>
    </source>
</evidence>
<dbReference type="PRINTS" id="PR00992">
    <property type="entry name" value="ALARACEMASE"/>
</dbReference>
<keyword evidence="3 4" id="KW-0413">Isomerase</keyword>
<dbReference type="SUPFAM" id="SSF50621">
    <property type="entry name" value="Alanine racemase C-terminal domain-like"/>
    <property type="match status" value="1"/>
</dbReference>
<comment type="pathway">
    <text evidence="4">Amino-acid biosynthesis; D-alanine biosynthesis; D-alanine from L-alanine: step 1/1.</text>
</comment>
<dbReference type="InterPro" id="IPR029066">
    <property type="entry name" value="PLP-binding_barrel"/>
</dbReference>
<dbReference type="EC" id="5.1.1.1" evidence="4"/>
<dbReference type="EMBL" id="LZZI01000133">
    <property type="protein sequence ID" value="OOM55856.1"/>
    <property type="molecule type" value="Genomic_DNA"/>
</dbReference>
<reference evidence="8 9" key="1">
    <citation type="submission" date="2016-05" db="EMBL/GenBank/DDBJ databases">
        <title>Microbial solvent formation.</title>
        <authorList>
            <person name="Poehlein A."/>
            <person name="Montoya Solano J.D."/>
            <person name="Flitsch S."/>
            <person name="Krabben P."/>
            <person name="Duerre P."/>
            <person name="Daniel R."/>
        </authorList>
    </citation>
    <scope>NUCLEOTIDE SEQUENCE [LARGE SCALE GENOMIC DNA]</scope>
    <source>
        <strain evidence="8 9">DSM 53</strain>
    </source>
</reference>
<dbReference type="RefSeq" id="WP_077840635.1">
    <property type="nucleotide sequence ID" value="NZ_JABTAE010000001.1"/>
</dbReference>
<sequence>MKTIEKEFVVIAEGKSSETCLQEFNRIDINLTQLRKNVDILRNTLNPGVKFMAVVKGDAYGHGLVPIAQELEKCKCDAIGVVRLTEAIALRKGKIKIPVVILAPLMPSQCQWVVEHNISVMVDNEKIVSALDKEAASKNKVVDVHIKVNTGLNRYGIETDEVVRFIHIINEKYPHINIKGIYTHFKDPEYNEQFTYDQMMKFNKVLKKLEEVNLRPPIAHAAGSAGILMYPESHYDMVRCGLILYGLEHKPDEKMLPEGVSPIMSVKSKIIKLDKVKANASGGYGDNFIAKRDSVVAVVGIGYGDGISRGWKEVLIAGKRVPVVNYFMDGILVDVTDIKEKVKEFDEVVIIGKQGDESISWEDACQSMNSYMDEQFQRITERVPKHYFIYK</sequence>
<dbReference type="Gene3D" id="2.40.37.10">
    <property type="entry name" value="Lyase, Ornithine Decarboxylase, Chain A, domain 1"/>
    <property type="match status" value="1"/>
</dbReference>
<evidence type="ECO:0000256" key="1">
    <source>
        <dbReference type="ARBA" id="ARBA00001933"/>
    </source>
</evidence>
<dbReference type="CDD" id="cd00430">
    <property type="entry name" value="PLPDE_III_AR"/>
    <property type="match status" value="1"/>
</dbReference>
<dbReference type="Pfam" id="PF00842">
    <property type="entry name" value="Ala_racemase_C"/>
    <property type="match status" value="1"/>
</dbReference>
<comment type="function">
    <text evidence="4">Catalyzes the interconversion of L-alanine and D-alanine. May also act on other amino acids.</text>
</comment>
<feature type="binding site" evidence="4 6">
    <location>
        <position position="328"/>
    </location>
    <ligand>
        <name>substrate</name>
    </ligand>
</feature>
<dbReference type="PANTHER" id="PTHR30511">
    <property type="entry name" value="ALANINE RACEMASE"/>
    <property type="match status" value="1"/>
</dbReference>
<dbReference type="UniPathway" id="UPA00042">
    <property type="reaction ID" value="UER00497"/>
</dbReference>
<comment type="caution">
    <text evidence="8">The sequence shown here is derived from an EMBL/GenBank/DDBJ whole genome shotgun (WGS) entry which is preliminary data.</text>
</comment>
<dbReference type="GO" id="GO:0008784">
    <property type="term" value="F:alanine racemase activity"/>
    <property type="evidence" value="ECO:0007669"/>
    <property type="project" value="UniProtKB-UniRule"/>
</dbReference>
<feature type="binding site" evidence="4 6">
    <location>
        <position position="154"/>
    </location>
    <ligand>
        <name>substrate</name>
    </ligand>
</feature>
<dbReference type="InterPro" id="IPR001608">
    <property type="entry name" value="Ala_racemase_N"/>
</dbReference>
<evidence type="ECO:0000256" key="5">
    <source>
        <dbReference type="PIRSR" id="PIRSR600821-50"/>
    </source>
</evidence>
<dbReference type="Proteomes" id="UP000190973">
    <property type="component" value="Unassembled WGS sequence"/>
</dbReference>
<feature type="active site" description="Proton acceptor; specific for D-alanine" evidence="4">
    <location>
        <position position="56"/>
    </location>
</feature>
<dbReference type="Pfam" id="PF01168">
    <property type="entry name" value="Ala_racemase_N"/>
    <property type="match status" value="1"/>
</dbReference>
<evidence type="ECO:0000259" key="7">
    <source>
        <dbReference type="SMART" id="SM01005"/>
    </source>
</evidence>
<dbReference type="GO" id="GO:0005829">
    <property type="term" value="C:cytosol"/>
    <property type="evidence" value="ECO:0007669"/>
    <property type="project" value="TreeGrafter"/>
</dbReference>
<proteinExistence type="inferred from homology"/>
<keyword evidence="2 4" id="KW-0663">Pyridoxal phosphate</keyword>
<comment type="similarity">
    <text evidence="4">Belongs to the alanine racemase family.</text>
</comment>
<evidence type="ECO:0000256" key="4">
    <source>
        <dbReference type="HAMAP-Rule" id="MF_01201"/>
    </source>
</evidence>
<dbReference type="NCBIfam" id="TIGR00492">
    <property type="entry name" value="alr"/>
    <property type="match status" value="1"/>
</dbReference>
<feature type="active site" description="Proton acceptor; specific for L-alanine" evidence="4">
    <location>
        <position position="284"/>
    </location>
</feature>
<dbReference type="InterPro" id="IPR009006">
    <property type="entry name" value="Ala_racemase/Decarboxylase_C"/>
</dbReference>
<dbReference type="HAMAP" id="MF_01201">
    <property type="entry name" value="Ala_racemase"/>
    <property type="match status" value="1"/>
</dbReference>
<dbReference type="FunFam" id="3.20.20.10:FF:000002">
    <property type="entry name" value="Alanine racemase"/>
    <property type="match status" value="1"/>
</dbReference>
<gene>
    <name evidence="8" type="primary">alr_2</name>
    <name evidence="8" type="ORF">CLBCK_44210</name>
</gene>
<evidence type="ECO:0000313" key="9">
    <source>
        <dbReference type="Proteomes" id="UP000190973"/>
    </source>
</evidence>
<protein>
    <recommendedName>
        <fullName evidence="4">Alanine racemase</fullName>
        <ecNumber evidence="4">5.1.1.1</ecNumber>
    </recommendedName>
</protein>